<dbReference type="SUPFAM" id="SSF57850">
    <property type="entry name" value="RING/U-box"/>
    <property type="match status" value="1"/>
</dbReference>
<evidence type="ECO:0000256" key="25">
    <source>
        <dbReference type="PROSITE-ProRule" id="PRU00175"/>
    </source>
</evidence>
<dbReference type="GO" id="GO:0005829">
    <property type="term" value="C:cytosol"/>
    <property type="evidence" value="ECO:0007669"/>
    <property type="project" value="UniProtKB-SubCell"/>
</dbReference>
<dbReference type="FunFam" id="3.30.40.10:FF:000258">
    <property type="entry name" value="Vacuolar protein sorting-associated protein 11 homolog"/>
    <property type="match status" value="1"/>
</dbReference>
<evidence type="ECO:0000256" key="12">
    <source>
        <dbReference type="ARBA" id="ARBA00022490"/>
    </source>
</evidence>
<dbReference type="InterPro" id="IPR022419">
    <property type="entry name" value="Porphobilin_deaminase_cofac_BS"/>
</dbReference>
<evidence type="ECO:0000256" key="28">
    <source>
        <dbReference type="SAM" id="MobiDB-lite"/>
    </source>
</evidence>
<evidence type="ECO:0000256" key="19">
    <source>
        <dbReference type="ARBA" id="ARBA00022990"/>
    </source>
</evidence>
<evidence type="ECO:0000256" key="11">
    <source>
        <dbReference type="ARBA" id="ARBA00022448"/>
    </source>
</evidence>
<dbReference type="Gene3D" id="3.30.160.40">
    <property type="entry name" value="Porphobilinogen deaminase, C-terminal domain"/>
    <property type="match status" value="1"/>
</dbReference>
<dbReference type="SUPFAM" id="SSF48371">
    <property type="entry name" value="ARM repeat"/>
    <property type="match status" value="1"/>
</dbReference>
<evidence type="ECO:0000256" key="10">
    <source>
        <dbReference type="ARBA" id="ARBA00016519"/>
    </source>
</evidence>
<keyword evidence="20" id="KW-0472">Membrane</keyword>
<dbReference type="Pfam" id="PF13923">
    <property type="entry name" value="zf-C3HC4_2"/>
    <property type="match status" value="1"/>
</dbReference>
<dbReference type="CDD" id="cd13645">
    <property type="entry name" value="PBP2_HuPBGD_like"/>
    <property type="match status" value="1"/>
</dbReference>
<keyword evidence="19" id="KW-0007">Acetylation</keyword>
<feature type="compositionally biased region" description="Gly residues" evidence="28">
    <location>
        <begin position="825"/>
        <end position="841"/>
    </location>
</feature>
<dbReference type="Pfam" id="PF01379">
    <property type="entry name" value="Porphobil_deam"/>
    <property type="match status" value="1"/>
</dbReference>
<dbReference type="PRINTS" id="PR00151">
    <property type="entry name" value="PORPHBDMNASE"/>
</dbReference>
<evidence type="ECO:0000256" key="7">
    <source>
        <dbReference type="ARBA" id="ARBA00007070"/>
    </source>
</evidence>
<dbReference type="InterPro" id="IPR022417">
    <property type="entry name" value="Porphobilin_deaminase_N"/>
</dbReference>
<proteinExistence type="inferred from homology"/>
<feature type="repeat" description="CHCR" evidence="26">
    <location>
        <begin position="326"/>
        <end position="475"/>
    </location>
</feature>
<dbReference type="InterPro" id="IPR001841">
    <property type="entry name" value="Znf_RING"/>
</dbReference>
<dbReference type="FunFam" id="1.25.40.10:FF:000164">
    <property type="entry name" value="Vacuolar protein sorting-associated protein 11 homolog"/>
    <property type="match status" value="1"/>
</dbReference>
<evidence type="ECO:0000256" key="8">
    <source>
        <dbReference type="ARBA" id="ARBA00011245"/>
    </source>
</evidence>
<keyword evidence="14" id="KW-0808">Transferase</keyword>
<dbReference type="InterPro" id="IPR000860">
    <property type="entry name" value="HemC"/>
</dbReference>
<dbReference type="InterPro" id="IPR057308">
    <property type="entry name" value="CHCR_PEP5_VPS11"/>
</dbReference>
<comment type="pathway">
    <text evidence="5">Porphyrin-containing compound metabolism; protoporphyrin-IX biosynthesis; coproporphyrinogen-III from 5-aminolevulinate: step 2/4.</text>
</comment>
<keyword evidence="13" id="KW-0597">Phosphoprotein</keyword>
<keyword evidence="21" id="KW-0627">Porphyrin biosynthesis</keyword>
<protein>
    <recommendedName>
        <fullName evidence="10">Porphobilinogen deaminase</fullName>
        <ecNumber evidence="9">2.5.1.61</ecNumber>
    </recommendedName>
    <alternativeName>
        <fullName evidence="22">Hydroxymethylbilane synthase</fullName>
    </alternativeName>
</protein>
<feature type="compositionally biased region" description="Pro residues" evidence="28">
    <location>
        <begin position="814"/>
        <end position="824"/>
    </location>
</feature>
<dbReference type="FunFam" id="3.30.160.40:FF:000003">
    <property type="entry name" value="porphobilinogen deaminase isoform X1"/>
    <property type="match status" value="1"/>
</dbReference>
<dbReference type="GO" id="GO:0030674">
    <property type="term" value="F:protein-macromolecule adaptor activity"/>
    <property type="evidence" value="ECO:0007669"/>
    <property type="project" value="TreeGrafter"/>
</dbReference>
<dbReference type="Pfam" id="PF23341">
    <property type="entry name" value="PEP5_VPS11_N"/>
    <property type="match status" value="1"/>
</dbReference>
<evidence type="ECO:0000256" key="21">
    <source>
        <dbReference type="ARBA" id="ARBA00023244"/>
    </source>
</evidence>
<evidence type="ECO:0000256" key="3">
    <source>
        <dbReference type="ARBA" id="ARBA00004514"/>
    </source>
</evidence>
<sequence>MAAYLQWRRFVFFDRETLSSFQAYKLRVTHLYQLKQHSILVSVGEDEEGINPLVKVWNLEKRDGGNPLCTRIFPAIPGNKPTVVSCLTVHENLNFMAIGFADGSVVLTKGDITRDRHSKTQILHEGSYPVTGLAFRQSGKTTHLFVVTTENIQSYMLSVKDYPHLELDIHGCGLRCSSLSDPSQDLQFIVAGNECVYLYQPDERGPCFAFEGQKLIVHWYRGYLIIVSKDRKTSPKSEFAGNEAQNSDKQVLNIYDLCNKFIAYSSIFDDIVDVLAEWGSLKNLFEMAINLAKSHHLDSDGLSEIFRQYGDHLYNKGNHDGAIQQYIRTIGKLEPSYVIRKFLDAQRIHNLTAYLQTLHLQSLANADHTTLLLNCYTKLKDSSKLEEFIKTSESEVRFDVETAIKVLRQAGYYSHAVYLAEKHAHHEWYLKIQLEDIKNYQEALRYIGKLPFDQAESNMKRYGKILMHHVPNETTELLKILCTDYRPSGDNEGPGTLEGKKANSEEFIPVFANNSRELKAFLEHMTEVQADSPQGVYDTLLELRLQNWAHEQDEQVKEKLHNEALTLLKSGRFKTVFDKALVLCQMHNFKDGVLYLYEQGKLFQQIMHYHMQNEQYKKVIEVCELYGDQEACLWEQALGYFARKEEDCKEYIAAVLKHIENKNLMPPLLVVQTLAHNSTATLSVIKDYLVNKLQKQSRQIEQDEQRIQKYREETTRIRQEIEELKASPKIFQKTKCSICTSALELPSVHFLCGHSFHQHCFESYSESDSECPTCMPENRKVMDMIRAQEQKRDLHDQFQHQPRNKRTSCQRRVPGPPASAPPPGRGGGGGGGGHGENGVGGRAVRVGTRRSQLARIQTDSVVEMLRELYPDLHFEIVAMSTTGDKILDTALSKIGEKSLFTKELENALERNEVDLVVHSLKDLPTSLPPGFTIGAVCKRENPLDAVVFHPKNRGKTLSLLPEKSVIGTSSLRRAAQLKKKFPQLEFRDIRGNLNTRLKKLDEKEDFSAIILAAAGLKRMGWENRIGQLLSPEDCLYAVGQGALAVEVRAKDQEILNMVSALHDADTVLCCIAERAFMKRLEGGCSVPVAVNTVLKDGQLYLTGAVYSLDGSDSLKETMQTSVHYPQQNEDGPNDDVQRVGITAKNVPGQAQEAAENLGVEVASLLLSKGAKHILSVARQLNDAR</sequence>
<dbReference type="GO" id="GO:0031902">
    <property type="term" value="C:late endosome membrane"/>
    <property type="evidence" value="ECO:0007669"/>
    <property type="project" value="UniProtKB-SubCell"/>
</dbReference>
<dbReference type="PANTHER" id="PTHR23323">
    <property type="entry name" value="VACUOLAR PROTEIN SORTING-ASSOCIATED PROTEIN"/>
    <property type="match status" value="1"/>
</dbReference>
<dbReference type="GO" id="GO:0004418">
    <property type="term" value="F:hydroxymethylbilane synthase activity"/>
    <property type="evidence" value="ECO:0007669"/>
    <property type="project" value="UniProtKB-EC"/>
</dbReference>
<reference evidence="31" key="2">
    <citation type="submission" date="2017-12" db="EMBL/GenBank/DDBJ databases">
        <title>Genome sequence of the Bar-tailed Godwit (Limosa lapponica baueri).</title>
        <authorList>
            <person name="Lima N.C.B."/>
            <person name="Parody-Merino A.M."/>
            <person name="Battley P.F."/>
            <person name="Fidler A.E."/>
            <person name="Prosdocimi F."/>
        </authorList>
    </citation>
    <scope>NUCLEOTIDE SEQUENCE [LARGE SCALE GENOMIC DNA]</scope>
</reference>
<dbReference type="UniPathway" id="UPA00251">
    <property type="reaction ID" value="UER00319"/>
</dbReference>
<dbReference type="InterPro" id="IPR057307">
    <property type="entry name" value="PEP5_VPS11_N"/>
</dbReference>
<evidence type="ECO:0000256" key="2">
    <source>
        <dbReference type="ARBA" id="ARBA00004492"/>
    </source>
</evidence>
<feature type="repeat" description="CHCR" evidence="26">
    <location>
        <begin position="486"/>
        <end position="650"/>
    </location>
</feature>
<dbReference type="EMBL" id="KZ506524">
    <property type="protein sequence ID" value="PKU39283.1"/>
    <property type="molecule type" value="Genomic_DNA"/>
</dbReference>
<keyword evidence="31" id="KW-1185">Reference proteome</keyword>
<dbReference type="InterPro" id="IPR013083">
    <property type="entry name" value="Znf_RING/FYVE/PHD"/>
</dbReference>
<dbReference type="EC" id="2.5.1.61" evidence="9"/>
<evidence type="ECO:0000256" key="4">
    <source>
        <dbReference type="ARBA" id="ARBA00004630"/>
    </source>
</evidence>
<evidence type="ECO:0000256" key="23">
    <source>
        <dbReference type="ARBA" id="ARBA00051139"/>
    </source>
</evidence>
<dbReference type="GO" id="GO:0005765">
    <property type="term" value="C:lysosomal membrane"/>
    <property type="evidence" value="ECO:0007669"/>
    <property type="project" value="UniProtKB-SubCell"/>
</dbReference>
<dbReference type="InterPro" id="IPR015943">
    <property type="entry name" value="WD40/YVTN_repeat-like_dom_sf"/>
</dbReference>
<dbReference type="FunFam" id="3.40.190.10:FF:000005">
    <property type="entry name" value="Porphobilinogen deaminase"/>
    <property type="match status" value="1"/>
</dbReference>
<dbReference type="GO" id="GO:0048284">
    <property type="term" value="P:organelle fusion"/>
    <property type="evidence" value="ECO:0007669"/>
    <property type="project" value="TreeGrafter"/>
</dbReference>
<dbReference type="InterPro" id="IPR022418">
    <property type="entry name" value="Porphobilinogen_deaminase_C"/>
</dbReference>
<dbReference type="CDD" id="cd16688">
    <property type="entry name" value="RING-H2_Vps11"/>
    <property type="match status" value="1"/>
</dbReference>
<evidence type="ECO:0000256" key="1">
    <source>
        <dbReference type="ARBA" id="ARBA00001916"/>
    </source>
</evidence>
<comment type="function">
    <text evidence="24">As part of the heme biosynthetic pathway, catalyzes the sequential polymerization of four molecules of porphobilinogen to form hydroxymethylbilane, also known as preuroporphyrinogen. Catalysis begins with the assembly of the dipyrromethane cofactor by the apoenzyme from two molecules of porphobilinogen or from preuroporphyrinogen. The covalently linked cofactor acts as a primer, around which the tetrapyrrole product is assembled. In the last step of catalysis, the product, preuroporphyrinogen, is released, leaving the cofactor bound to the holodeaminase intact.</text>
</comment>
<keyword evidence="17" id="KW-0862">Zinc</keyword>
<dbReference type="GO" id="GO:0030897">
    <property type="term" value="C:HOPS complex"/>
    <property type="evidence" value="ECO:0007669"/>
    <property type="project" value="TreeGrafter"/>
</dbReference>
<dbReference type="FunFam" id="2.130.10.10:FF:000315">
    <property type="entry name" value="Vacuolar protein sorting-associated protein 11 homolog"/>
    <property type="match status" value="1"/>
</dbReference>
<dbReference type="GO" id="GO:0007032">
    <property type="term" value="P:endosome organization"/>
    <property type="evidence" value="ECO:0007669"/>
    <property type="project" value="TreeGrafter"/>
</dbReference>
<dbReference type="InterPro" id="IPR016024">
    <property type="entry name" value="ARM-type_fold"/>
</dbReference>
<dbReference type="InterPro" id="IPR036803">
    <property type="entry name" value="Porphobilinogen_deaminase_C_sf"/>
</dbReference>
<comment type="catalytic activity">
    <reaction evidence="23">
        <text>4 porphobilinogen + H2O = hydroxymethylbilane + 4 NH4(+)</text>
        <dbReference type="Rhea" id="RHEA:13185"/>
        <dbReference type="ChEBI" id="CHEBI:15377"/>
        <dbReference type="ChEBI" id="CHEBI:28938"/>
        <dbReference type="ChEBI" id="CHEBI:57845"/>
        <dbReference type="ChEBI" id="CHEBI:58126"/>
        <dbReference type="EC" id="2.5.1.61"/>
    </reaction>
    <physiologicalReaction direction="left-to-right" evidence="23">
        <dbReference type="Rhea" id="RHEA:13186"/>
    </physiologicalReaction>
</comment>
<dbReference type="SUPFAM" id="SSF53850">
    <property type="entry name" value="Periplasmic binding protein-like II"/>
    <property type="match status" value="1"/>
</dbReference>
<dbReference type="GO" id="GO:0007033">
    <property type="term" value="P:vacuole organization"/>
    <property type="evidence" value="ECO:0007669"/>
    <property type="project" value="TreeGrafter"/>
</dbReference>
<comment type="similarity">
    <text evidence="7">Belongs to the VPS11 family.</text>
</comment>
<dbReference type="PROSITE" id="PS50089">
    <property type="entry name" value="ZF_RING_2"/>
    <property type="match status" value="1"/>
</dbReference>
<keyword evidence="15" id="KW-0479">Metal-binding</keyword>
<dbReference type="OrthoDB" id="26184at2759"/>
<dbReference type="GO" id="GO:0008270">
    <property type="term" value="F:zinc ion binding"/>
    <property type="evidence" value="ECO:0007669"/>
    <property type="project" value="UniProtKB-KW"/>
</dbReference>
<dbReference type="PROSITE" id="PS00533">
    <property type="entry name" value="PORPHOBILINOGEN_DEAM"/>
    <property type="match status" value="1"/>
</dbReference>
<keyword evidence="18" id="KW-0653">Protein transport</keyword>
<feature type="coiled-coil region" evidence="27">
    <location>
        <begin position="686"/>
        <end position="727"/>
    </location>
</feature>
<organism evidence="30 31">
    <name type="scientific">Limosa lapponica baueri</name>
    <dbReference type="NCBI Taxonomy" id="1758121"/>
    <lineage>
        <taxon>Eukaryota</taxon>
        <taxon>Metazoa</taxon>
        <taxon>Chordata</taxon>
        <taxon>Craniata</taxon>
        <taxon>Vertebrata</taxon>
        <taxon>Euteleostomi</taxon>
        <taxon>Archelosauria</taxon>
        <taxon>Archosauria</taxon>
        <taxon>Dinosauria</taxon>
        <taxon>Saurischia</taxon>
        <taxon>Theropoda</taxon>
        <taxon>Coelurosauria</taxon>
        <taxon>Aves</taxon>
        <taxon>Neognathae</taxon>
        <taxon>Neoaves</taxon>
        <taxon>Charadriiformes</taxon>
        <taxon>Scolopacidae</taxon>
        <taxon>Limosa</taxon>
    </lineage>
</organism>
<evidence type="ECO:0000256" key="26">
    <source>
        <dbReference type="PROSITE-ProRule" id="PRU01006"/>
    </source>
</evidence>
<keyword evidence="11" id="KW-0813">Transport</keyword>
<name>A0A2I0U027_LIMLA</name>
<dbReference type="Gene3D" id="3.30.40.10">
    <property type="entry name" value="Zinc/RING finger domain, C3HC4 (zinc finger)"/>
    <property type="match status" value="1"/>
</dbReference>
<dbReference type="GO" id="GO:0006782">
    <property type="term" value="P:protoporphyrinogen IX biosynthetic process"/>
    <property type="evidence" value="ECO:0007669"/>
    <property type="project" value="UniProtKB-UniPathway"/>
</dbReference>
<evidence type="ECO:0000313" key="30">
    <source>
        <dbReference type="EMBL" id="PKU39283.1"/>
    </source>
</evidence>
<reference evidence="31" key="1">
    <citation type="submission" date="2017-11" db="EMBL/GenBank/DDBJ databases">
        <authorList>
            <person name="Lima N.C."/>
            <person name="Parody-Merino A.M."/>
            <person name="Battley P.F."/>
            <person name="Fidler A.E."/>
            <person name="Prosdocimi F."/>
        </authorList>
    </citation>
    <scope>NUCLEOTIDE SEQUENCE [LARGE SCALE GENOMIC DNA]</scope>
</reference>
<evidence type="ECO:0000256" key="16">
    <source>
        <dbReference type="ARBA" id="ARBA00022771"/>
    </source>
</evidence>
<dbReference type="Gene3D" id="3.40.190.10">
    <property type="entry name" value="Periplasmic binding protein-like II"/>
    <property type="match status" value="2"/>
</dbReference>
<evidence type="ECO:0000256" key="22">
    <source>
        <dbReference type="ARBA" id="ARBA00033064"/>
    </source>
</evidence>
<evidence type="ECO:0000256" key="17">
    <source>
        <dbReference type="ARBA" id="ARBA00022833"/>
    </source>
</evidence>
<comment type="cofactor">
    <cofactor evidence="1">
        <name>dipyrromethane</name>
        <dbReference type="ChEBI" id="CHEBI:60342"/>
    </cofactor>
</comment>
<evidence type="ECO:0000256" key="13">
    <source>
        <dbReference type="ARBA" id="ARBA00022553"/>
    </source>
</evidence>
<comment type="similarity">
    <text evidence="6">Belongs to the HMBS family.</text>
</comment>
<comment type="subcellular location">
    <subcellularLocation>
        <location evidence="3">Cytoplasm</location>
        <location evidence="3">Cytosol</location>
    </subcellularLocation>
    <subcellularLocation>
        <location evidence="2">Late endosome membrane</location>
        <topology evidence="2">Peripheral membrane protein</topology>
        <orientation evidence="2">Cytoplasmic side</orientation>
    </subcellularLocation>
    <subcellularLocation>
        <location evidence="4">Lysosome membrane</location>
        <topology evidence="4">Peripheral membrane protein</topology>
        <orientation evidence="4">Cytoplasmic side</orientation>
    </subcellularLocation>
</comment>
<keyword evidence="12" id="KW-0963">Cytoplasm</keyword>
<dbReference type="SUPFAM" id="SSF50978">
    <property type="entry name" value="WD40 repeat-like"/>
    <property type="match status" value="1"/>
</dbReference>
<dbReference type="SMART" id="SM00184">
    <property type="entry name" value="RING"/>
    <property type="match status" value="1"/>
</dbReference>
<dbReference type="Gene3D" id="2.130.10.10">
    <property type="entry name" value="YVTN repeat-like/Quinoprotein amine dehydrogenase"/>
    <property type="match status" value="1"/>
</dbReference>
<dbReference type="Proteomes" id="UP000233556">
    <property type="component" value="Unassembled WGS sequence"/>
</dbReference>
<dbReference type="Pfam" id="PF23356">
    <property type="entry name" value="TPR_PEP5_VPS11"/>
    <property type="match status" value="1"/>
</dbReference>
<evidence type="ECO:0000256" key="24">
    <source>
        <dbReference type="ARBA" id="ARBA00057138"/>
    </source>
</evidence>
<dbReference type="FunFam" id="3.40.190.10:FF:000260">
    <property type="entry name" value="Porphobilinogen deaminase"/>
    <property type="match status" value="1"/>
</dbReference>
<comment type="subunit">
    <text evidence="8">Monomer.</text>
</comment>
<dbReference type="SUPFAM" id="SSF54782">
    <property type="entry name" value="Porphobilinogen deaminase (hydroxymethylbilane synthase), C-terminal domain"/>
    <property type="match status" value="1"/>
</dbReference>
<evidence type="ECO:0000256" key="27">
    <source>
        <dbReference type="SAM" id="Coils"/>
    </source>
</evidence>
<dbReference type="GO" id="GO:0006904">
    <property type="term" value="P:vesicle docking involved in exocytosis"/>
    <property type="evidence" value="ECO:0007669"/>
    <property type="project" value="TreeGrafter"/>
</dbReference>
<dbReference type="InterPro" id="IPR036322">
    <property type="entry name" value="WD40_repeat_dom_sf"/>
</dbReference>
<dbReference type="AlphaFoldDB" id="A0A2I0U027"/>
<evidence type="ECO:0000256" key="5">
    <source>
        <dbReference type="ARBA" id="ARBA00004735"/>
    </source>
</evidence>
<dbReference type="PANTHER" id="PTHR23323:SF24">
    <property type="entry name" value="VACUOLAR PROTEIN SORTING-ASSOCIATED PROTEIN 11 HOMOLOG"/>
    <property type="match status" value="1"/>
</dbReference>
<evidence type="ECO:0000256" key="14">
    <source>
        <dbReference type="ARBA" id="ARBA00022679"/>
    </source>
</evidence>
<gene>
    <name evidence="30" type="ORF">llap_10420</name>
</gene>
<evidence type="ECO:0000259" key="29">
    <source>
        <dbReference type="PROSITE" id="PS50089"/>
    </source>
</evidence>
<evidence type="ECO:0000256" key="18">
    <source>
        <dbReference type="ARBA" id="ARBA00022927"/>
    </source>
</evidence>
<dbReference type="Pfam" id="PF03900">
    <property type="entry name" value="Porphobil_deamC"/>
    <property type="match status" value="1"/>
</dbReference>
<dbReference type="PROSITE" id="PS50236">
    <property type="entry name" value="CHCR"/>
    <property type="match status" value="2"/>
</dbReference>
<evidence type="ECO:0000256" key="9">
    <source>
        <dbReference type="ARBA" id="ARBA00012655"/>
    </source>
</evidence>
<keyword evidence="27" id="KW-0175">Coiled coil</keyword>
<feature type="region of interest" description="Disordered" evidence="28">
    <location>
        <begin position="790"/>
        <end position="846"/>
    </location>
</feature>
<feature type="domain" description="RING-type" evidence="29">
    <location>
        <begin position="736"/>
        <end position="774"/>
    </location>
</feature>
<evidence type="ECO:0000256" key="15">
    <source>
        <dbReference type="ARBA" id="ARBA00022723"/>
    </source>
</evidence>
<dbReference type="HAMAP" id="MF_00260">
    <property type="entry name" value="Porphobil_deam"/>
    <property type="match status" value="1"/>
</dbReference>
<accession>A0A2I0U027</accession>
<dbReference type="NCBIfam" id="TIGR00212">
    <property type="entry name" value="hemC"/>
    <property type="match status" value="1"/>
</dbReference>
<dbReference type="GO" id="GO:0006886">
    <property type="term" value="P:intracellular protein transport"/>
    <property type="evidence" value="ECO:0007669"/>
    <property type="project" value="UniProtKB-UniRule"/>
</dbReference>
<evidence type="ECO:0000256" key="6">
    <source>
        <dbReference type="ARBA" id="ARBA00005638"/>
    </source>
</evidence>
<evidence type="ECO:0000313" key="31">
    <source>
        <dbReference type="Proteomes" id="UP000233556"/>
    </source>
</evidence>
<keyword evidence="16 25" id="KW-0863">Zinc-finger</keyword>
<dbReference type="InterPro" id="IPR000547">
    <property type="entry name" value="Clathrin_H-chain/VPS_repeat"/>
</dbReference>
<evidence type="ECO:0000256" key="20">
    <source>
        <dbReference type="ARBA" id="ARBA00023136"/>
    </source>
</evidence>